<organism evidence="5">
    <name type="scientific">Thermohahella caldifontis</name>
    <dbReference type="NCBI Taxonomy" id="3142973"/>
    <lineage>
        <taxon>Bacteria</taxon>
        <taxon>Pseudomonadati</taxon>
        <taxon>Pseudomonadota</taxon>
        <taxon>Gammaproteobacteria</taxon>
        <taxon>Oceanospirillales</taxon>
        <taxon>Hahellaceae</taxon>
        <taxon>Thermohahella</taxon>
    </lineage>
</organism>
<comment type="subcellular location">
    <subcellularLocation>
        <location evidence="1">Membrane</location>
    </subcellularLocation>
</comment>
<evidence type="ECO:0000256" key="1">
    <source>
        <dbReference type="ARBA" id="ARBA00004370"/>
    </source>
</evidence>
<protein>
    <submittedName>
        <fullName evidence="5">Glycine zipper 2TM domain-containing protein</fullName>
    </submittedName>
</protein>
<dbReference type="EMBL" id="CP154858">
    <property type="protein sequence ID" value="XDT71824.1"/>
    <property type="molecule type" value="Genomic_DNA"/>
</dbReference>
<keyword evidence="2" id="KW-0472">Membrane</keyword>
<proteinExistence type="predicted"/>
<dbReference type="InterPro" id="IPR051407">
    <property type="entry name" value="Bact_OM_lipoprot/Surf_antigen"/>
</dbReference>
<dbReference type="PANTHER" id="PTHR35603:SF2">
    <property type="entry name" value="OUTER MEMBRANE LIPOPROTEIN"/>
    <property type="match status" value="1"/>
</dbReference>
<feature type="signal peptide" evidence="3">
    <location>
        <begin position="1"/>
        <end position="21"/>
    </location>
</feature>
<sequence>MKKLILGATALALMTAPLAEAGPRGRHDGLTDYARVVSVEPITRQIENRTPHESCWTERVRVERERAPRDESATGTIVGAIVGGALGNAVGHRKENKRIGTAVGAILGASVGHDLSRDRTPGGTDVYYRNERRCSTTYTVDYTTETVGYWVTYKYRGETFTTRMDHDPGDRIRVRVTVEPI</sequence>
<accession>A0AB39UUZ1</accession>
<reference evidence="5" key="1">
    <citation type="submission" date="2024-05" db="EMBL/GenBank/DDBJ databases">
        <title>Genome sequencing of novel strain.</title>
        <authorList>
            <person name="Ganbat D."/>
            <person name="Ganbat S."/>
            <person name="Lee S.-J."/>
        </authorList>
    </citation>
    <scope>NUCLEOTIDE SEQUENCE</scope>
    <source>
        <strain evidence="5">SMD15-11</strain>
    </source>
</reference>
<keyword evidence="3" id="KW-0732">Signal</keyword>
<evidence type="ECO:0000259" key="4">
    <source>
        <dbReference type="Pfam" id="PF05433"/>
    </source>
</evidence>
<dbReference type="PANTHER" id="PTHR35603">
    <property type="match status" value="1"/>
</dbReference>
<dbReference type="AlphaFoldDB" id="A0AB39UUZ1"/>
<feature type="chain" id="PRO_5044264774" evidence="3">
    <location>
        <begin position="22"/>
        <end position="181"/>
    </location>
</feature>
<dbReference type="InterPro" id="IPR008816">
    <property type="entry name" value="Gly_zipper_2TM_dom"/>
</dbReference>
<dbReference type="Pfam" id="PF05433">
    <property type="entry name" value="Rick_17kDa_Anti"/>
    <property type="match status" value="1"/>
</dbReference>
<name>A0AB39UUZ1_9GAMM</name>
<evidence type="ECO:0000256" key="2">
    <source>
        <dbReference type="ARBA" id="ARBA00023136"/>
    </source>
</evidence>
<dbReference type="GO" id="GO:0019867">
    <property type="term" value="C:outer membrane"/>
    <property type="evidence" value="ECO:0007669"/>
    <property type="project" value="InterPro"/>
</dbReference>
<dbReference type="NCBIfam" id="NF008437">
    <property type="entry name" value="PRK11280.1"/>
    <property type="match status" value="1"/>
</dbReference>
<gene>
    <name evidence="5" type="ORF">AAIA72_13580</name>
</gene>
<evidence type="ECO:0000313" key="5">
    <source>
        <dbReference type="EMBL" id="XDT71824.1"/>
    </source>
</evidence>
<dbReference type="RefSeq" id="WP_369600848.1">
    <property type="nucleotide sequence ID" value="NZ_CP154858.1"/>
</dbReference>
<evidence type="ECO:0000256" key="3">
    <source>
        <dbReference type="SAM" id="SignalP"/>
    </source>
</evidence>
<feature type="domain" description="Glycine zipper 2TM" evidence="4">
    <location>
        <begin position="75"/>
        <end position="114"/>
    </location>
</feature>
<dbReference type="KEGG" id="tcd:AAIA72_13580"/>